<organism evidence="6 7">
    <name type="scientific">Salix brachista</name>
    <dbReference type="NCBI Taxonomy" id="2182728"/>
    <lineage>
        <taxon>Eukaryota</taxon>
        <taxon>Viridiplantae</taxon>
        <taxon>Streptophyta</taxon>
        <taxon>Embryophyta</taxon>
        <taxon>Tracheophyta</taxon>
        <taxon>Spermatophyta</taxon>
        <taxon>Magnoliopsida</taxon>
        <taxon>eudicotyledons</taxon>
        <taxon>Gunneridae</taxon>
        <taxon>Pentapetalae</taxon>
        <taxon>rosids</taxon>
        <taxon>fabids</taxon>
        <taxon>Malpighiales</taxon>
        <taxon>Salicaceae</taxon>
        <taxon>Saliceae</taxon>
        <taxon>Salix</taxon>
    </lineage>
</organism>
<dbReference type="CDD" id="cd18280">
    <property type="entry name" value="BTB_POZ_BPM_plant"/>
    <property type="match status" value="1"/>
</dbReference>
<dbReference type="CDD" id="cd14736">
    <property type="entry name" value="BACK_AtBPM-like"/>
    <property type="match status" value="1"/>
</dbReference>
<dbReference type="PANTHER" id="PTHR26379">
    <property type="entry name" value="BTB/POZ AND MATH DOMAIN-CONTAINING PROTEIN 1"/>
    <property type="match status" value="1"/>
</dbReference>
<dbReference type="Gene3D" id="2.60.210.10">
    <property type="entry name" value="Apoptosis, Tumor Necrosis Factor Receptor Associated Protein 2, Chain A"/>
    <property type="match status" value="1"/>
</dbReference>
<dbReference type="Pfam" id="PF22486">
    <property type="entry name" value="MATH_2"/>
    <property type="match status" value="1"/>
</dbReference>
<comment type="caution">
    <text evidence="6">The sequence shown here is derived from an EMBL/GenBank/DDBJ whole genome shotgun (WGS) entry which is preliminary data.</text>
</comment>
<dbReference type="InterPro" id="IPR056423">
    <property type="entry name" value="BACK_BPM_SPOP"/>
</dbReference>
<evidence type="ECO:0000256" key="1">
    <source>
        <dbReference type="ARBA" id="ARBA00002668"/>
    </source>
</evidence>
<dbReference type="PANTHER" id="PTHR26379:SF229">
    <property type="entry name" value="BTB_POZ AND MATH DOMAIN-CONTAINING PROTEIN 5-RELATED"/>
    <property type="match status" value="1"/>
</dbReference>
<dbReference type="AlphaFoldDB" id="A0A5N5LG90"/>
<dbReference type="GO" id="GO:0016567">
    <property type="term" value="P:protein ubiquitination"/>
    <property type="evidence" value="ECO:0007669"/>
    <property type="project" value="InterPro"/>
</dbReference>
<dbReference type="InterPro" id="IPR045005">
    <property type="entry name" value="BPM1-6"/>
</dbReference>
<dbReference type="GO" id="GO:0071472">
    <property type="term" value="P:cellular response to salt stress"/>
    <property type="evidence" value="ECO:0007669"/>
    <property type="project" value="UniProtKB-ARBA"/>
</dbReference>
<dbReference type="InterPro" id="IPR002083">
    <property type="entry name" value="MATH/TRAF_dom"/>
</dbReference>
<evidence type="ECO:0000313" key="6">
    <source>
        <dbReference type="EMBL" id="KAB5541763.1"/>
    </source>
</evidence>
<evidence type="ECO:0000256" key="2">
    <source>
        <dbReference type="ARBA" id="ARBA00004906"/>
    </source>
</evidence>
<feature type="domain" description="MATH" evidence="5">
    <location>
        <begin position="21"/>
        <end position="155"/>
    </location>
</feature>
<dbReference type="PROSITE" id="PS50144">
    <property type="entry name" value="MATH"/>
    <property type="match status" value="1"/>
</dbReference>
<dbReference type="InterPro" id="IPR011333">
    <property type="entry name" value="SKP1/BTB/POZ_sf"/>
</dbReference>
<keyword evidence="7" id="KW-1185">Reference proteome</keyword>
<sequence>MTEPNPLVSPTTSRSVTETVNGSHKFVIQGYSLAKGMGVGKHIASDNFTVGGYQWAIYFYPDGKNPEDHSAYVSVFIALASEGTDVRALFELTLVDQSGKGKHKVHSHFDRSLEGGPYTLKYRGSMWGYKRFFRRAMLETSDYLKDDCLKINCTVGVVVSATDCSRLNSIQVPESDIGANFGMLLDNMEGSDVIFDVAGEKFHAHKLVLSARSPFFRSKFFDDGVEENEQEIAISDLEPKVFKAMLHFIYRDTLIEDVDMATSSSSPVSSLSETLTTKLLAVADRYGLDRLRLMCESHLCKDISVNSVASILALADCHHATELKAVCLKFAAENLAVMDCTAGNLRFRDMPHCSIYDELLVLDMVFSSPLGIITAAVMRSDGFSYLKENCPSLQSELLKTVAGCEEDCSSEGGKTRSVWAQLSDGGDTNGRRVRQRT</sequence>
<evidence type="ECO:0000259" key="4">
    <source>
        <dbReference type="PROSITE" id="PS50097"/>
    </source>
</evidence>
<dbReference type="InterPro" id="IPR034090">
    <property type="entry name" value="BPM_C"/>
</dbReference>
<evidence type="ECO:0000259" key="5">
    <source>
        <dbReference type="PROSITE" id="PS50144"/>
    </source>
</evidence>
<dbReference type="SUPFAM" id="SSF49599">
    <property type="entry name" value="TRAF domain-like"/>
    <property type="match status" value="1"/>
</dbReference>
<dbReference type="Pfam" id="PF00651">
    <property type="entry name" value="BTB"/>
    <property type="match status" value="1"/>
</dbReference>
<gene>
    <name evidence="6" type="ORF">DKX38_014737</name>
</gene>
<dbReference type="InterPro" id="IPR000210">
    <property type="entry name" value="BTB/POZ_dom"/>
</dbReference>
<evidence type="ECO:0008006" key="8">
    <source>
        <dbReference type="Google" id="ProtNLM"/>
    </source>
</evidence>
<dbReference type="EMBL" id="VDCV01000009">
    <property type="protein sequence ID" value="KAB5541763.1"/>
    <property type="molecule type" value="Genomic_DNA"/>
</dbReference>
<dbReference type="Gene3D" id="3.30.710.10">
    <property type="entry name" value="Potassium Channel Kv1.1, Chain A"/>
    <property type="match status" value="1"/>
</dbReference>
<dbReference type="SMART" id="SM00061">
    <property type="entry name" value="MATH"/>
    <property type="match status" value="1"/>
</dbReference>
<dbReference type="Proteomes" id="UP000326939">
    <property type="component" value="Chromosome 9"/>
</dbReference>
<feature type="domain" description="BTB" evidence="4">
    <location>
        <begin position="191"/>
        <end position="254"/>
    </location>
</feature>
<comment type="function">
    <text evidence="1">May act as a substrate-specific adapter of an E3 ubiquitin-protein ligase complex (CUL3-RBX1-BTB) which mediates the ubiquitination and subsequent proteasomal degradation of target proteins.</text>
</comment>
<evidence type="ECO:0000313" key="7">
    <source>
        <dbReference type="Proteomes" id="UP000326939"/>
    </source>
</evidence>
<dbReference type="FunFam" id="3.30.710.10:FF:000136">
    <property type="entry name" value="BTB-POZ and math domain 1"/>
    <property type="match status" value="1"/>
</dbReference>
<protein>
    <recommendedName>
        <fullName evidence="8">BTB domain-containing protein</fullName>
    </recommendedName>
</protein>
<proteinExistence type="inferred from homology"/>
<dbReference type="InterPro" id="IPR008974">
    <property type="entry name" value="TRAF-like"/>
</dbReference>
<dbReference type="SMART" id="SM00225">
    <property type="entry name" value="BTB"/>
    <property type="match status" value="1"/>
</dbReference>
<dbReference type="Pfam" id="PF24570">
    <property type="entry name" value="BACK_BPM_SPOP"/>
    <property type="match status" value="1"/>
</dbReference>
<evidence type="ECO:0000256" key="3">
    <source>
        <dbReference type="ARBA" id="ARBA00010846"/>
    </source>
</evidence>
<dbReference type="FunFam" id="2.60.210.10:FF:000012">
    <property type="entry name" value="BTB/POZ and MATH domain-containing protein 4"/>
    <property type="match status" value="1"/>
</dbReference>
<accession>A0A5N5LG90</accession>
<dbReference type="SUPFAM" id="SSF54695">
    <property type="entry name" value="POZ domain"/>
    <property type="match status" value="1"/>
</dbReference>
<reference evidence="7" key="1">
    <citation type="journal article" date="2019" name="Gigascience">
        <title>De novo genome assembly of the endangered Acer yangbiense, a plant species with extremely small populations endemic to Yunnan Province, China.</title>
        <authorList>
            <person name="Yang J."/>
            <person name="Wariss H.M."/>
            <person name="Tao L."/>
            <person name="Zhang R."/>
            <person name="Yun Q."/>
            <person name="Hollingsworth P."/>
            <person name="Dao Z."/>
            <person name="Luo G."/>
            <person name="Guo H."/>
            <person name="Ma Y."/>
            <person name="Sun W."/>
        </authorList>
    </citation>
    <scope>NUCLEOTIDE SEQUENCE [LARGE SCALE GENOMIC DNA]</scope>
    <source>
        <strain evidence="7">cv. br00</strain>
    </source>
</reference>
<comment type="pathway">
    <text evidence="2">Protein modification; protein ubiquitination.</text>
</comment>
<comment type="similarity">
    <text evidence="3">Belongs to the Tdpoz family.</text>
</comment>
<dbReference type="PROSITE" id="PS50097">
    <property type="entry name" value="BTB"/>
    <property type="match status" value="1"/>
</dbReference>
<name>A0A5N5LG90_9ROSI</name>
<dbReference type="CDD" id="cd00121">
    <property type="entry name" value="MATH"/>
    <property type="match status" value="1"/>
</dbReference>